<dbReference type="InterPro" id="IPR008766">
    <property type="entry name" value="Replication_gene_A-like"/>
</dbReference>
<comment type="function">
    <text evidence="1">Possible endonuclease which induces a single-strand cut and initiates DNA replication.</text>
</comment>
<feature type="domain" description="Replication gene A protein-like" evidence="8">
    <location>
        <begin position="90"/>
        <end position="382"/>
    </location>
</feature>
<evidence type="ECO:0000256" key="4">
    <source>
        <dbReference type="ARBA" id="ARBA00022722"/>
    </source>
</evidence>
<dbReference type="Pfam" id="PF05840">
    <property type="entry name" value="Phage_GPA"/>
    <property type="match status" value="1"/>
</dbReference>
<name>A0ABQ4P809_SHECO</name>
<keyword evidence="6" id="KW-0378">Hydrolase</keyword>
<keyword evidence="10" id="KW-1185">Reference proteome</keyword>
<evidence type="ECO:0000259" key="8">
    <source>
        <dbReference type="Pfam" id="PF05840"/>
    </source>
</evidence>
<accession>A0ABQ4P809</accession>
<evidence type="ECO:0000256" key="2">
    <source>
        <dbReference type="ARBA" id="ARBA00009260"/>
    </source>
</evidence>
<comment type="caution">
    <text evidence="9">The sequence shown here is derived from an EMBL/GenBank/DDBJ whole genome shotgun (WGS) entry which is preliminary data.</text>
</comment>
<organism evidence="9 10">
    <name type="scientific">Shewanella colwelliana</name>
    <name type="common">Alteromonas colwelliana</name>
    <dbReference type="NCBI Taxonomy" id="23"/>
    <lineage>
        <taxon>Bacteria</taxon>
        <taxon>Pseudomonadati</taxon>
        <taxon>Pseudomonadota</taxon>
        <taxon>Gammaproteobacteria</taxon>
        <taxon>Alteromonadales</taxon>
        <taxon>Shewanellaceae</taxon>
        <taxon>Shewanella</taxon>
    </lineage>
</organism>
<evidence type="ECO:0000256" key="5">
    <source>
        <dbReference type="ARBA" id="ARBA00022759"/>
    </source>
</evidence>
<evidence type="ECO:0000313" key="10">
    <source>
        <dbReference type="Proteomes" id="UP000773469"/>
    </source>
</evidence>
<dbReference type="RefSeq" id="WP_220757288.1">
    <property type="nucleotide sequence ID" value="NZ_BPEU01000022.1"/>
</dbReference>
<keyword evidence="5" id="KW-0255">Endonuclease</keyword>
<evidence type="ECO:0000256" key="1">
    <source>
        <dbReference type="ARBA" id="ARBA00003293"/>
    </source>
</evidence>
<dbReference type="EMBL" id="BPEU01000022">
    <property type="protein sequence ID" value="GIU43607.1"/>
    <property type="molecule type" value="Genomic_DNA"/>
</dbReference>
<evidence type="ECO:0000256" key="7">
    <source>
        <dbReference type="SAM" id="MobiDB-lite"/>
    </source>
</evidence>
<evidence type="ECO:0000313" key="9">
    <source>
        <dbReference type="EMBL" id="GIU43607.1"/>
    </source>
</evidence>
<sequence length="607" mass="69268">MPNVHEHDKQWLKGRLYGLPSLHKAAIMQGYKKQPSRREANLYVLQTTKAIAKVLGKDSHFYSVNVEDRDHKRQAQYHARCCIKIAAASNGSLLNTYNRIIHYITGYQITPPKLSEPVINNLKADTLNQTELAQVVGVLKRANDESWWKPKLRRQHNRQIETISRLLNQVNKHRGIYASNITVDNFKTQWQNNQELLENTIATNELDYSMSLAELSQLNVSNPAIRKAELMVRIRGFEDYAKQMGYSALFLTMTTPSKYHRSYSKSGDENPNWNGATPLDAQEYLNRTFQRIRASLNRDKITPFGFRIAEPHHDGTPHWHLLLFIPTEQQQALVDTFEQYCLEEDGDEQGAKQRRFKVEYIDPDKGSATGYVVKYVSKNIDGEGIDHDSYGKEATSSAVRIKVWASCWGIRQFQQIGGVGVTQWRELRRLSKITDQSLDWIEEIREAADSSNWSRYTELMGGVFCKRVDQLIRPLYGNANSLSAKSKQNPETIQQESRNCGNHPENSGITLSESENPIPESIAAFPELVSESAPESAENRYKATADTKHDRLELKTNRYGDALIKQLKGIICLGVEIITRVHNWTISMATKPKPLTWSSVNKCTSLN</sequence>
<reference evidence="9 10" key="1">
    <citation type="submission" date="2021-05" db="EMBL/GenBank/DDBJ databases">
        <title>Molecular characterization for Shewanella algae harboring chromosomal blaOXA-55-like strains isolated from clinical and environment sample.</title>
        <authorList>
            <person name="Ohama Y."/>
            <person name="Aoki K."/>
            <person name="Harada S."/>
            <person name="Moriya K."/>
            <person name="Ishii Y."/>
            <person name="Tateda K."/>
        </authorList>
    </citation>
    <scope>NUCLEOTIDE SEQUENCE [LARGE SCALE GENOMIC DNA]</scope>
    <source>
        <strain evidence="9 10">MBTL60-118</strain>
    </source>
</reference>
<keyword evidence="3" id="KW-0235">DNA replication</keyword>
<proteinExistence type="inferred from homology"/>
<gene>
    <name evidence="9" type="ORF">TUM3794_29680</name>
</gene>
<evidence type="ECO:0000256" key="6">
    <source>
        <dbReference type="ARBA" id="ARBA00022801"/>
    </source>
</evidence>
<comment type="similarity">
    <text evidence="2">Belongs to the phage GPA family.</text>
</comment>
<feature type="region of interest" description="Disordered" evidence="7">
    <location>
        <begin position="482"/>
        <end position="514"/>
    </location>
</feature>
<evidence type="ECO:0000256" key="3">
    <source>
        <dbReference type="ARBA" id="ARBA00022705"/>
    </source>
</evidence>
<protein>
    <recommendedName>
        <fullName evidence="8">Replication gene A protein-like domain-containing protein</fullName>
    </recommendedName>
</protein>
<keyword evidence="4" id="KW-0540">Nuclease</keyword>
<dbReference type="Proteomes" id="UP000773469">
    <property type="component" value="Unassembled WGS sequence"/>
</dbReference>